<evidence type="ECO:0000256" key="1">
    <source>
        <dbReference type="SAM" id="Phobius"/>
    </source>
</evidence>
<keyword evidence="1" id="KW-0812">Transmembrane</keyword>
<accession>A0A7S7RUH4</accession>
<feature type="domain" description="YcxB-like C-terminal" evidence="2">
    <location>
        <begin position="124"/>
        <end position="180"/>
    </location>
</feature>
<dbReference type="InterPro" id="IPR025588">
    <property type="entry name" value="YcxB-like_C"/>
</dbReference>
<feature type="transmembrane region" description="Helical" evidence="1">
    <location>
        <begin position="77"/>
        <end position="96"/>
    </location>
</feature>
<gene>
    <name evidence="3" type="ORF">INP52_09405</name>
</gene>
<dbReference type="Pfam" id="PF14317">
    <property type="entry name" value="YcxB"/>
    <property type="match status" value="1"/>
</dbReference>
<evidence type="ECO:0000313" key="4">
    <source>
        <dbReference type="Proteomes" id="UP000593735"/>
    </source>
</evidence>
<protein>
    <submittedName>
        <fullName evidence="3">YcxB family protein</fullName>
    </submittedName>
</protein>
<proteinExistence type="predicted"/>
<keyword evidence="4" id="KW-1185">Reference proteome</keyword>
<keyword evidence="1" id="KW-1133">Transmembrane helix</keyword>
<reference evidence="3 4" key="1">
    <citation type="submission" date="2020-10" db="EMBL/GenBank/DDBJ databases">
        <title>Olsenella immobilis sp.nov., isolated from the mud in a fermentation cellar used for the production of Chinese strong-flavoured liquor.</title>
        <authorList>
            <person name="Lu L."/>
        </authorList>
    </citation>
    <scope>NUCLEOTIDE SEQUENCE [LARGE SCALE GENOMIC DNA]</scope>
    <source>
        <strain evidence="3 4">LZLJ-2</strain>
    </source>
</reference>
<dbReference type="AlphaFoldDB" id="A0A7S7RUH4"/>
<dbReference type="EMBL" id="CP063767">
    <property type="protein sequence ID" value="QOY60588.1"/>
    <property type="molecule type" value="Genomic_DNA"/>
</dbReference>
<dbReference type="Proteomes" id="UP000593735">
    <property type="component" value="Chromosome"/>
</dbReference>
<name>A0A7S7RUH4_9ACTN</name>
<dbReference type="RefSeq" id="WP_194371189.1">
    <property type="nucleotide sequence ID" value="NZ_CP063767.1"/>
</dbReference>
<feature type="transmembrane region" description="Helical" evidence="1">
    <location>
        <begin position="53"/>
        <end position="71"/>
    </location>
</feature>
<sequence>MAKKFGTRHKNVVPSGPKFDDAYEGVRFSATFDYGELSLTRAAAQLAPRSKTATTGVAFVCLAGMVAVLMISEDNLVWALVFMVPALVALNAITNWHKLQLRYARKTTLGAADGIGRRHVVVCEDAVHTQVEGGAVTSYPLSELRAVYDTEDCVVAGFGSKRYVYVPRAALSENRFRDLVRFLREKRR</sequence>
<organism evidence="3 4">
    <name type="scientific">Thermophilibacter immobilis</name>
    <dbReference type="NCBI Taxonomy" id="2779519"/>
    <lineage>
        <taxon>Bacteria</taxon>
        <taxon>Bacillati</taxon>
        <taxon>Actinomycetota</taxon>
        <taxon>Coriobacteriia</taxon>
        <taxon>Coriobacteriales</taxon>
        <taxon>Atopobiaceae</taxon>
        <taxon>Thermophilibacter</taxon>
    </lineage>
</organism>
<keyword evidence="1" id="KW-0472">Membrane</keyword>
<evidence type="ECO:0000313" key="3">
    <source>
        <dbReference type="EMBL" id="QOY60588.1"/>
    </source>
</evidence>
<dbReference type="KEGG" id="tio:INP52_09405"/>
<evidence type="ECO:0000259" key="2">
    <source>
        <dbReference type="Pfam" id="PF14317"/>
    </source>
</evidence>